<feature type="domain" description="UvrD-like helicase C-terminal" evidence="2">
    <location>
        <begin position="487"/>
        <end position="530"/>
    </location>
</feature>
<dbReference type="InterPro" id="IPR011528">
    <property type="entry name" value="NERD"/>
</dbReference>
<organism evidence="3 4">
    <name type="scientific">Deinococcus soli</name>
    <name type="common">ex Cha et al. 2016</name>
    <dbReference type="NCBI Taxonomy" id="1309411"/>
    <lineage>
        <taxon>Bacteria</taxon>
        <taxon>Thermotogati</taxon>
        <taxon>Deinococcota</taxon>
        <taxon>Deinococci</taxon>
        <taxon>Deinococcales</taxon>
        <taxon>Deinococcaceae</taxon>
        <taxon>Deinococcus</taxon>
    </lineage>
</organism>
<dbReference type="Pfam" id="PF13538">
    <property type="entry name" value="UvrD_C_2"/>
    <property type="match status" value="1"/>
</dbReference>
<dbReference type="Pfam" id="PF08378">
    <property type="entry name" value="NERD"/>
    <property type="match status" value="1"/>
</dbReference>
<dbReference type="Proteomes" id="UP001185331">
    <property type="component" value="Unassembled WGS sequence"/>
</dbReference>
<proteinExistence type="predicted"/>
<accession>A0AAE3XJX8</accession>
<comment type="caution">
    <text evidence="3">The sequence shown here is derived from an EMBL/GenBank/DDBJ whole genome shotgun (WGS) entry which is preliminary data.</text>
</comment>
<reference evidence="3" key="1">
    <citation type="submission" date="2023-07" db="EMBL/GenBank/DDBJ databases">
        <title>Sorghum-associated microbial communities from plants grown in Nebraska, USA.</title>
        <authorList>
            <person name="Schachtman D."/>
        </authorList>
    </citation>
    <scope>NUCLEOTIDE SEQUENCE</scope>
    <source>
        <strain evidence="3">BE330</strain>
    </source>
</reference>
<feature type="domain" description="NERD" evidence="1">
    <location>
        <begin position="16"/>
        <end position="129"/>
    </location>
</feature>
<dbReference type="RefSeq" id="WP_309858386.1">
    <property type="nucleotide sequence ID" value="NZ_JAVDQJ010000019.1"/>
</dbReference>
<protein>
    <submittedName>
        <fullName evidence="3">DNA replication protein DnaC</fullName>
    </submittedName>
</protein>
<evidence type="ECO:0000313" key="4">
    <source>
        <dbReference type="Proteomes" id="UP001185331"/>
    </source>
</evidence>
<sequence>MKLIPISLPPQTVSLGEKEIFLRFQADRRHPDWVVLHSLDLAEHVRLQRSEADFVVLIPGHGIVVVEVKGHALVRRDAHTGQWCLGQDPPRSRSPFRQASDAMFAVRERLVRHHHRLGALQFESVVVFPFADFRVDHDSSEWHHWQVVDRQELNARPLADCLVHALHCAQRDAVERRGRALPRSMSAEDCEEARSVLRPQIGEAPLDRTRTQRREEELAQWTGDLTTLLDAVWSNDRLLLRGGPGTGKTGLLIEAARRAFLEDGSPPLVLCFNRLLATSLQGALGECAQVSTLNALVSQLDFAAGARGLAARRASGEFRPAQTLIIDEAQDVMHPDACEVLNLCVEGGLQAGRVLAALDVDHQNLRCEATSLSTQTLLSSYVSVDLWNNRRNLPRISATAELYSGFRPWRHTLRADDGVRARTHYGARLDMIRILGETLTALHSEGFGPQDIVILSGCRPPDSLAASPEIQELRLIPYDVPSTNQVRYTSIHAFKGLEAPAVILTDLPHGPDPQRLMLVGLTRSTARVHLLVDRPEPFRQQYLRSAT</sequence>
<dbReference type="Pfam" id="PF13245">
    <property type="entry name" value="AAA_19"/>
    <property type="match status" value="1"/>
</dbReference>
<dbReference type="SUPFAM" id="SSF52540">
    <property type="entry name" value="P-loop containing nucleoside triphosphate hydrolases"/>
    <property type="match status" value="1"/>
</dbReference>
<dbReference type="Gene3D" id="3.40.50.300">
    <property type="entry name" value="P-loop containing nucleotide triphosphate hydrolases"/>
    <property type="match status" value="2"/>
</dbReference>
<evidence type="ECO:0000313" key="3">
    <source>
        <dbReference type="EMBL" id="MDR6220963.1"/>
    </source>
</evidence>
<dbReference type="InterPro" id="IPR027417">
    <property type="entry name" value="P-loop_NTPase"/>
</dbReference>
<dbReference type="AlphaFoldDB" id="A0AAE3XJX8"/>
<dbReference type="InterPro" id="IPR027785">
    <property type="entry name" value="UvrD-like_helicase_C"/>
</dbReference>
<evidence type="ECO:0000259" key="1">
    <source>
        <dbReference type="Pfam" id="PF08378"/>
    </source>
</evidence>
<name>A0AAE3XJX8_9DEIO</name>
<evidence type="ECO:0000259" key="2">
    <source>
        <dbReference type="Pfam" id="PF13538"/>
    </source>
</evidence>
<gene>
    <name evidence="3" type="ORF">J2Y00_004594</name>
</gene>
<dbReference type="EMBL" id="JAVDQK010000020">
    <property type="protein sequence ID" value="MDR6220963.1"/>
    <property type="molecule type" value="Genomic_DNA"/>
</dbReference>